<dbReference type="PANTHER" id="PTHR45749:SF35">
    <property type="entry name" value="AC-LIKE TRANSPOSASE-RELATED"/>
    <property type="match status" value="1"/>
</dbReference>
<dbReference type="GeneID" id="136081103"/>
<sequence>MTGRKFESGHKKRKRKLEEEKYLATQKNSILRHLKPLSDANTQEVATSKVAHRPHPDDTPHLEDPQPHDNLDNLPALEDDPDTLPHQCFKKWMDLAARMKKNETVNECNLKKIKLEVKYWQNILKRILSVRKFLVSHNIAFQGHTDKLFSKGNGNFLGLIKMISEFDPILKEHLRKIKSHEVSDHYLGKNIQNQIIQLLGSEIKKSIILNCQIAKYYSIIMDCTTDVTHQEQLTLVLRFYNCKLFAVEEHFIGFVDVIRTTGEVLTETFLKYLTKAGLDILNCRGQSYDNKANIKEIIYINSTAFFVPCSAHSLNLMVCDAGSNIGWAILMKSVRTLTLKPLSDTRWESRVESLKTLKFEYSKVYDALVEIANSSVYDTSTKFQANNLAKQMPKFTFMISLSLWYDILFQVNLVSKKMQSPDYELSTAQTEIDQLLKHFNDFRDKGIKDAKLFAKEIAEELEVSPQFEAKNTVRPRKKKTLFSYESADETILNPETQCVVEVFNVLVDQVLSSLTSRFNQLKELSELFGFLYKIPEVTQFNEALKKHSKDLDIALTEDGHSNVILNQLFDEIKAISSMVPGKLLP</sequence>
<dbReference type="Pfam" id="PF14291">
    <property type="entry name" value="DUF4371"/>
    <property type="match status" value="1"/>
</dbReference>
<reference evidence="4" key="1">
    <citation type="submission" date="2025-08" db="UniProtKB">
        <authorList>
            <consortium name="RefSeq"/>
        </authorList>
    </citation>
    <scope>IDENTIFICATION</scope>
</reference>
<keyword evidence="3" id="KW-1185">Reference proteome</keyword>
<feature type="compositionally biased region" description="Basic and acidic residues" evidence="1">
    <location>
        <begin position="54"/>
        <end position="71"/>
    </location>
</feature>
<evidence type="ECO:0000313" key="3">
    <source>
        <dbReference type="Proteomes" id="UP001652625"/>
    </source>
</evidence>
<organism evidence="3 4">
    <name type="scientific">Hydra vulgaris</name>
    <name type="common">Hydra</name>
    <name type="synonym">Hydra attenuata</name>
    <dbReference type="NCBI Taxonomy" id="6087"/>
    <lineage>
        <taxon>Eukaryota</taxon>
        <taxon>Metazoa</taxon>
        <taxon>Cnidaria</taxon>
        <taxon>Hydrozoa</taxon>
        <taxon>Hydroidolina</taxon>
        <taxon>Anthoathecata</taxon>
        <taxon>Aplanulata</taxon>
        <taxon>Hydridae</taxon>
        <taxon>Hydra</taxon>
    </lineage>
</organism>
<name>A0ABM4BYX5_HYDVU</name>
<proteinExistence type="predicted"/>
<gene>
    <name evidence="4" type="primary">LOC136081103</name>
</gene>
<evidence type="ECO:0000313" key="4">
    <source>
        <dbReference type="RefSeq" id="XP_065654458.1"/>
    </source>
</evidence>
<feature type="domain" description="DUF4371" evidence="2">
    <location>
        <begin position="112"/>
        <end position="295"/>
    </location>
</feature>
<feature type="region of interest" description="Disordered" evidence="1">
    <location>
        <begin position="1"/>
        <end position="20"/>
    </location>
</feature>
<protein>
    <submittedName>
        <fullName evidence="4">Zinc finger MYM-type protein 1-like</fullName>
    </submittedName>
</protein>
<dbReference type="Proteomes" id="UP001652625">
    <property type="component" value="Chromosome 06"/>
</dbReference>
<accession>A0ABM4BYX5</accession>
<dbReference type="RefSeq" id="XP_065654458.1">
    <property type="nucleotide sequence ID" value="XM_065798386.1"/>
</dbReference>
<evidence type="ECO:0000256" key="1">
    <source>
        <dbReference type="SAM" id="MobiDB-lite"/>
    </source>
</evidence>
<dbReference type="InterPro" id="IPR012337">
    <property type="entry name" value="RNaseH-like_sf"/>
</dbReference>
<dbReference type="SUPFAM" id="SSF53098">
    <property type="entry name" value="Ribonuclease H-like"/>
    <property type="match status" value="1"/>
</dbReference>
<evidence type="ECO:0000259" key="2">
    <source>
        <dbReference type="Pfam" id="PF14291"/>
    </source>
</evidence>
<feature type="region of interest" description="Disordered" evidence="1">
    <location>
        <begin position="33"/>
        <end position="77"/>
    </location>
</feature>
<dbReference type="InterPro" id="IPR025398">
    <property type="entry name" value="DUF4371"/>
</dbReference>
<dbReference type="PANTHER" id="PTHR45749">
    <property type="match status" value="1"/>
</dbReference>